<dbReference type="SMART" id="SM00631">
    <property type="entry name" value="Zn_pept"/>
    <property type="match status" value="1"/>
</dbReference>
<evidence type="ECO:0000313" key="3">
    <source>
        <dbReference type="EMBL" id="MBM7632954.1"/>
    </source>
</evidence>
<dbReference type="InterPro" id="IPR000834">
    <property type="entry name" value="Peptidase_M14"/>
</dbReference>
<feature type="domain" description="Peptidase M14" evidence="2">
    <location>
        <begin position="31"/>
        <end position="323"/>
    </location>
</feature>
<dbReference type="Pfam" id="PF00246">
    <property type="entry name" value="Peptidase_M14"/>
    <property type="match status" value="1"/>
</dbReference>
<protein>
    <recommendedName>
        <fullName evidence="2">Peptidase M14 domain-containing protein</fullName>
    </recommendedName>
</protein>
<name>A0ABS2PCA6_9BACL</name>
<reference evidence="3 4" key="1">
    <citation type="submission" date="2021-01" db="EMBL/GenBank/DDBJ databases">
        <title>Genomic Encyclopedia of Type Strains, Phase IV (KMG-IV): sequencing the most valuable type-strain genomes for metagenomic binning, comparative biology and taxonomic classification.</title>
        <authorList>
            <person name="Goeker M."/>
        </authorList>
    </citation>
    <scope>NUCLEOTIDE SEQUENCE [LARGE SCALE GENOMIC DNA]</scope>
    <source>
        <strain evidence="3 4">DSM 25540</strain>
    </source>
</reference>
<evidence type="ECO:0000313" key="4">
    <source>
        <dbReference type="Proteomes" id="UP000741863"/>
    </source>
</evidence>
<keyword evidence="4" id="KW-1185">Reference proteome</keyword>
<dbReference type="EMBL" id="JAFBEC010000005">
    <property type="protein sequence ID" value="MBM7632954.1"/>
    <property type="molecule type" value="Genomic_DNA"/>
</dbReference>
<comment type="caution">
    <text evidence="3">The sequence shown here is derived from an EMBL/GenBank/DDBJ whole genome shotgun (WGS) entry which is preliminary data.</text>
</comment>
<sequence>MKRVHNSMRPLLIAVIFLLFTPIVSEANAYEPIPYEKILPILVEYNESERMEFEVIGQSVQGRDLYEVVISNPDVDVDEVKEFRETMQVEPTASLQTIKDEPDFHVPILIIGGIHGNEFPGTDAILELIERFAFEEDEETLAILDEHVLVFNVVNNPDGRELGTRQNANGFDLNRDHVTLSQPETMVNIEMIRDWNPMVLLDLHGFVIYDDDNPGLIEPTTHPHNPNYEHDLYLKWALPNAEAMEAELVTNRDLYETDRYRNMQGTYIPYRDMEDGWDDYPPIFTPMYANHHGVYGHTLETPDNSLDGVRWMVDAVMGSLKFSSENKLEMTKDQLEIFKRGVEFEHVDHPEGYFPNAYVLPVDKQNASATIKGVNELLRHGLIVEKTTETLETNGQSYEEGSYVVRLNQAKRSLANVLLWDGEDISDQASAMYDVSAWNIPELWGFEATPLYEEVDATLEPVTEPVENVGQLIGDGPYVLQNNAVESVQFVNELINEGVEVIRSEEGHFHIDATRNEQLESAVSDSNLYLKTTDIPRDGSMIHSPKVAILNDRSNHGTRAALLKMGYQVTEISTNDVLDDKLADFDLVIANGNGFDESEEYKKRVHEFIDAGGHYFAIGQSASSVAVNQLKLSDATTHTGPRNSNGVVHVEYTPSSVTHGYDEEDLGFVYNPIWFSDVTDEEVVARFADEDFFKAGFWKDAKEASSQPIVIEGTKPNVTIMGLEPGFRDHPEYLYRLLSNVIFTSSQVELVTPERALMTIEDLVDAEQIYYASTIDRLTAAAERVIEEDNYDAARNYWNIVIWQWNLNSFSREAYTELRYDAEELLAYYES</sequence>
<dbReference type="Proteomes" id="UP000741863">
    <property type="component" value="Unassembled WGS sequence"/>
</dbReference>
<proteinExistence type="inferred from homology"/>
<gene>
    <name evidence="3" type="ORF">JOD17_002048</name>
</gene>
<dbReference type="SUPFAM" id="SSF53187">
    <property type="entry name" value="Zn-dependent exopeptidases"/>
    <property type="match status" value="1"/>
</dbReference>
<dbReference type="Gene3D" id="3.40.630.10">
    <property type="entry name" value="Zn peptidases"/>
    <property type="match status" value="1"/>
</dbReference>
<accession>A0ABS2PCA6</accession>
<dbReference type="PROSITE" id="PS52035">
    <property type="entry name" value="PEPTIDASE_M14"/>
    <property type="match status" value="1"/>
</dbReference>
<dbReference type="InterPro" id="IPR029062">
    <property type="entry name" value="Class_I_gatase-like"/>
</dbReference>
<comment type="similarity">
    <text evidence="1">Belongs to the peptidase M14 family.</text>
</comment>
<evidence type="ECO:0000259" key="2">
    <source>
        <dbReference type="PROSITE" id="PS52035"/>
    </source>
</evidence>
<feature type="active site" description="Proton donor/acceptor" evidence="1">
    <location>
        <position position="300"/>
    </location>
</feature>
<evidence type="ECO:0000256" key="1">
    <source>
        <dbReference type="PROSITE-ProRule" id="PRU01379"/>
    </source>
</evidence>
<dbReference type="RefSeq" id="WP_204697439.1">
    <property type="nucleotide sequence ID" value="NZ_JAFBEC010000005.1"/>
</dbReference>
<dbReference type="SUPFAM" id="SSF52317">
    <property type="entry name" value="Class I glutamine amidotransferase-like"/>
    <property type="match status" value="1"/>
</dbReference>
<organism evidence="3 4">
    <name type="scientific">Geomicrobium sediminis</name>
    <dbReference type="NCBI Taxonomy" id="1347788"/>
    <lineage>
        <taxon>Bacteria</taxon>
        <taxon>Bacillati</taxon>
        <taxon>Bacillota</taxon>
        <taxon>Bacilli</taxon>
        <taxon>Bacillales</taxon>
        <taxon>Geomicrobium</taxon>
    </lineage>
</organism>